<name>A0A7J5Y6I4_DISMA</name>
<dbReference type="AlphaFoldDB" id="A0A7J5Y6I4"/>
<dbReference type="EMBL" id="JAAKFY010000016">
    <property type="protein sequence ID" value="KAF3844237.1"/>
    <property type="molecule type" value="Genomic_DNA"/>
</dbReference>
<feature type="region of interest" description="Disordered" evidence="1">
    <location>
        <begin position="20"/>
        <end position="80"/>
    </location>
</feature>
<accession>A0A7J5Y6I4</accession>
<evidence type="ECO:0000313" key="2">
    <source>
        <dbReference type="EMBL" id="KAF3844237.1"/>
    </source>
</evidence>
<protein>
    <submittedName>
        <fullName evidence="2">Uncharacterized protein</fullName>
    </submittedName>
</protein>
<dbReference type="Proteomes" id="UP000518266">
    <property type="component" value="Unassembled WGS sequence"/>
</dbReference>
<evidence type="ECO:0000256" key="1">
    <source>
        <dbReference type="SAM" id="MobiDB-lite"/>
    </source>
</evidence>
<feature type="compositionally biased region" description="Pro residues" evidence="1">
    <location>
        <begin position="27"/>
        <end position="39"/>
    </location>
</feature>
<keyword evidence="3" id="KW-1185">Reference proteome</keyword>
<reference evidence="2 3" key="1">
    <citation type="submission" date="2020-03" db="EMBL/GenBank/DDBJ databases">
        <title>Dissostichus mawsoni Genome sequencing and assembly.</title>
        <authorList>
            <person name="Park H."/>
        </authorList>
    </citation>
    <scope>NUCLEOTIDE SEQUENCE [LARGE SCALE GENOMIC DNA]</scope>
    <source>
        <strain evidence="2">DM0001</strain>
        <tissue evidence="2">Muscle</tissue>
    </source>
</reference>
<sequence length="110" mass="11561">MFNGLLPAVEYGAEPEASPLHVVTFPSPLPPPLPRPPSTPDTAAGPPEGRGAGTVEAERSPATTREMKSQLHRGSGPFALREERVLPLQEMQAEDNRIRVSAGNGAGEVG</sequence>
<organism evidence="2 3">
    <name type="scientific">Dissostichus mawsoni</name>
    <name type="common">Antarctic cod</name>
    <dbReference type="NCBI Taxonomy" id="36200"/>
    <lineage>
        <taxon>Eukaryota</taxon>
        <taxon>Metazoa</taxon>
        <taxon>Chordata</taxon>
        <taxon>Craniata</taxon>
        <taxon>Vertebrata</taxon>
        <taxon>Euteleostomi</taxon>
        <taxon>Actinopterygii</taxon>
        <taxon>Neopterygii</taxon>
        <taxon>Teleostei</taxon>
        <taxon>Neoteleostei</taxon>
        <taxon>Acanthomorphata</taxon>
        <taxon>Eupercaria</taxon>
        <taxon>Perciformes</taxon>
        <taxon>Notothenioidei</taxon>
        <taxon>Nototheniidae</taxon>
        <taxon>Dissostichus</taxon>
    </lineage>
</organism>
<gene>
    <name evidence="2" type="ORF">F7725_013578</name>
</gene>
<evidence type="ECO:0000313" key="3">
    <source>
        <dbReference type="Proteomes" id="UP000518266"/>
    </source>
</evidence>
<comment type="caution">
    <text evidence="2">The sequence shown here is derived from an EMBL/GenBank/DDBJ whole genome shotgun (WGS) entry which is preliminary data.</text>
</comment>
<proteinExistence type="predicted"/>